<evidence type="ECO:0000313" key="5">
    <source>
        <dbReference type="Proteomes" id="UP000230233"/>
    </source>
</evidence>
<feature type="transmembrane region" description="Helical" evidence="1">
    <location>
        <begin position="289"/>
        <end position="311"/>
    </location>
</feature>
<dbReference type="OrthoDB" id="5825384at2759"/>
<feature type="domain" description="SGNH" evidence="3">
    <location>
        <begin position="417"/>
        <end position="640"/>
    </location>
</feature>
<dbReference type="GO" id="GO:0016747">
    <property type="term" value="F:acyltransferase activity, transferring groups other than amino-acyl groups"/>
    <property type="evidence" value="ECO:0007669"/>
    <property type="project" value="InterPro"/>
</dbReference>
<proteinExistence type="predicted"/>
<reference evidence="5" key="1">
    <citation type="submission" date="2017-10" db="EMBL/GenBank/DDBJ databases">
        <title>Rapid genome shrinkage in a self-fertile nematode reveals novel sperm competition proteins.</title>
        <authorList>
            <person name="Yin D."/>
            <person name="Schwarz E.M."/>
            <person name="Thomas C.G."/>
            <person name="Felde R.L."/>
            <person name="Korf I.F."/>
            <person name="Cutter A.D."/>
            <person name="Schartner C.M."/>
            <person name="Ralston E.J."/>
            <person name="Meyer B.J."/>
            <person name="Haag E.S."/>
        </authorList>
    </citation>
    <scope>NUCLEOTIDE SEQUENCE [LARGE SCALE GENOMIC DNA]</scope>
    <source>
        <strain evidence="5">JU1422</strain>
    </source>
</reference>
<feature type="transmembrane region" description="Helical" evidence="1">
    <location>
        <begin position="7"/>
        <end position="25"/>
    </location>
</feature>
<evidence type="ECO:0000313" key="4">
    <source>
        <dbReference type="EMBL" id="PIC25436.1"/>
    </source>
</evidence>
<dbReference type="Pfam" id="PF19040">
    <property type="entry name" value="SGNH"/>
    <property type="match status" value="1"/>
</dbReference>
<feature type="domain" description="Acyltransferase 3" evidence="2">
    <location>
        <begin position="4"/>
        <end position="314"/>
    </location>
</feature>
<dbReference type="Proteomes" id="UP000230233">
    <property type="component" value="Chromosome V"/>
</dbReference>
<sequence>MRIDIQCLRGLAISFVLIYHLFPLVFVNGYLGVDMFFVISGYLMARILNNSKIHNISDILNFYYRRLKRILPLYYLFCTVTLIFVHLYLGVFWWDNNRRYSLAALFLVSNQVFINDAMDYFLQYQADGTSLNAFMHTWSLGVEIQFYLLAPFIFFGLQTLPKPSLKLAAVSTITFFGVCAFLTTNTQFAFNFMLLRLWQFSTGFIALFWREVEILRNSKRSEKSSLEETRVFCGISSDDVVTCVTSVLFLCLIPSKIDPIWLRPLITFATAFLIYMETETCQILKSKSLGYLGNISYSVYLIHWPVITIFMGTTVACHIYCLILTMIISIITHHCYEKQYLKLDKSAVGVLIFLLLLFNASVQYSTRNHQFWKPKYLPKIQKIVKENEAMIPFDTLYKKNDDECVETGFQELYDNGFLFTYCKYPRGKGKLSAMIIGNSYAKNLNEHIRTQFHHNYSEWRSLCIGGSSGFFHDNAYPGDASIITMKNQVATHKPDVLFIAARYPHFLKSPILNEEDDDIVKQMNSNIAFYEQYVQKIYILAPHPLYPLNFLNIFLDYVTRRPTELETLHLNREVVDRDLLYARERFELINCKKCKVFDLSKEFLENDKYLSFDRKTMLSYMDTGVHFTAPGMTKCDPVFESMAKEVMETIVEKHV</sequence>
<dbReference type="PANTHER" id="PTHR23028:SF3">
    <property type="entry name" value="ACYL_TRANSF_3 DOMAIN-CONTAINING PROTEIN-RELATED"/>
    <property type="match status" value="1"/>
</dbReference>
<feature type="transmembrane region" description="Helical" evidence="1">
    <location>
        <begin position="348"/>
        <end position="366"/>
    </location>
</feature>
<dbReference type="STRING" id="1611254.A0A2G5TEF3"/>
<feature type="transmembrane region" description="Helical" evidence="1">
    <location>
        <begin position="261"/>
        <end position="277"/>
    </location>
</feature>
<feature type="transmembrane region" description="Helical" evidence="1">
    <location>
        <begin position="317"/>
        <end position="336"/>
    </location>
</feature>
<dbReference type="Pfam" id="PF01757">
    <property type="entry name" value="Acyl_transf_3"/>
    <property type="match status" value="1"/>
</dbReference>
<organism evidence="4 5">
    <name type="scientific">Caenorhabditis nigoni</name>
    <dbReference type="NCBI Taxonomy" id="1611254"/>
    <lineage>
        <taxon>Eukaryota</taxon>
        <taxon>Metazoa</taxon>
        <taxon>Ecdysozoa</taxon>
        <taxon>Nematoda</taxon>
        <taxon>Chromadorea</taxon>
        <taxon>Rhabditida</taxon>
        <taxon>Rhabditina</taxon>
        <taxon>Rhabditomorpha</taxon>
        <taxon>Rhabditoidea</taxon>
        <taxon>Rhabditidae</taxon>
        <taxon>Peloderinae</taxon>
        <taxon>Caenorhabditis</taxon>
    </lineage>
</organism>
<evidence type="ECO:0000259" key="2">
    <source>
        <dbReference type="Pfam" id="PF01757"/>
    </source>
</evidence>
<dbReference type="EMBL" id="PDUG01000005">
    <property type="protein sequence ID" value="PIC25436.1"/>
    <property type="molecule type" value="Genomic_DNA"/>
</dbReference>
<evidence type="ECO:0008006" key="6">
    <source>
        <dbReference type="Google" id="ProtNLM"/>
    </source>
</evidence>
<dbReference type="InterPro" id="IPR043968">
    <property type="entry name" value="SGNH"/>
</dbReference>
<keyword evidence="1" id="KW-0472">Membrane</keyword>
<feature type="transmembrane region" description="Helical" evidence="1">
    <location>
        <begin position="70"/>
        <end position="94"/>
    </location>
</feature>
<evidence type="ECO:0000259" key="3">
    <source>
        <dbReference type="Pfam" id="PF19040"/>
    </source>
</evidence>
<accession>A0A2G5TEF3</accession>
<comment type="caution">
    <text evidence="4">The sequence shown here is derived from an EMBL/GenBank/DDBJ whole genome shotgun (WGS) entry which is preliminary data.</text>
</comment>
<dbReference type="GO" id="GO:0000271">
    <property type="term" value="P:polysaccharide biosynthetic process"/>
    <property type="evidence" value="ECO:0007669"/>
    <property type="project" value="TreeGrafter"/>
</dbReference>
<feature type="transmembrane region" description="Helical" evidence="1">
    <location>
        <begin position="31"/>
        <end position="49"/>
    </location>
</feature>
<keyword evidence="1" id="KW-1133">Transmembrane helix</keyword>
<evidence type="ECO:0000256" key="1">
    <source>
        <dbReference type="SAM" id="Phobius"/>
    </source>
</evidence>
<name>A0A2G5TEF3_9PELO</name>
<dbReference type="PANTHER" id="PTHR23028">
    <property type="entry name" value="ACETYLTRANSFERASE"/>
    <property type="match status" value="1"/>
</dbReference>
<dbReference type="InterPro" id="IPR002656">
    <property type="entry name" value="Acyl_transf_3_dom"/>
</dbReference>
<dbReference type="GO" id="GO:0016020">
    <property type="term" value="C:membrane"/>
    <property type="evidence" value="ECO:0007669"/>
    <property type="project" value="TreeGrafter"/>
</dbReference>
<keyword evidence="5" id="KW-1185">Reference proteome</keyword>
<feature type="transmembrane region" description="Helical" evidence="1">
    <location>
        <begin position="138"/>
        <end position="157"/>
    </location>
</feature>
<protein>
    <recommendedName>
        <fullName evidence="6">Acyltransferase 3 domain-containing protein</fullName>
    </recommendedName>
</protein>
<feature type="transmembrane region" description="Helical" evidence="1">
    <location>
        <begin position="164"/>
        <end position="183"/>
    </location>
</feature>
<gene>
    <name evidence="4" type="primary">Cnig_chr_V.g18370</name>
    <name evidence="4" type="ORF">B9Z55_018370</name>
</gene>
<keyword evidence="1" id="KW-0812">Transmembrane</keyword>
<dbReference type="AlphaFoldDB" id="A0A2G5TEF3"/>
<dbReference type="InterPro" id="IPR050879">
    <property type="entry name" value="Acyltransferase_3"/>
</dbReference>